<dbReference type="Pfam" id="PF00296">
    <property type="entry name" value="Bac_luciferase"/>
    <property type="match status" value="1"/>
</dbReference>
<reference evidence="2 3" key="1">
    <citation type="submission" date="2022-04" db="EMBL/GenBank/DDBJ databases">
        <title>Genome diversity in the genus Frankia.</title>
        <authorList>
            <person name="Carlos-Shanley C."/>
            <person name="Hahn D."/>
        </authorList>
    </citation>
    <scope>NUCLEOTIDE SEQUENCE [LARGE SCALE GENOMIC DNA]</scope>
    <source>
        <strain evidence="2 3">Ag45/Mut15</strain>
    </source>
</reference>
<accession>A0ABT0K1D1</accession>
<dbReference type="EMBL" id="JALKFT010000016">
    <property type="protein sequence ID" value="MCK9877287.1"/>
    <property type="molecule type" value="Genomic_DNA"/>
</dbReference>
<evidence type="ECO:0000313" key="2">
    <source>
        <dbReference type="EMBL" id="MCK9877287.1"/>
    </source>
</evidence>
<sequence length="324" mass="33560">MTTTTDGFRARLGRFGVWLAPAPVLGATPAALEREQVARIEALGFGSVWVGEGAHGPKEIFAHLALLLAATDRLLVGSGIARVGNRTPAAMQAGAATLAEAFPGRLLLGLGVGITANTGDPQDPQVPAARATSDASPVAVMRRYLDAMTAAADTDAAAGGLAAPFPRLLAALGPRMLALARDHADGAHPFSVPVAHTALAREILGPDKLLVPEQVILDEPDPTAARALARRHLAAGSPTSPYTRNLRRLGYGDDDFAHGGSDRLIDDRFAHGDPAALARRLTEHLDAGADSVLIRVPAPTLNAAVDTLARLADALPDASLPQHI</sequence>
<dbReference type="InterPro" id="IPR050564">
    <property type="entry name" value="F420-G6PD/mer"/>
</dbReference>
<comment type="caution">
    <text evidence="2">The sequence shown here is derived from an EMBL/GenBank/DDBJ whole genome shotgun (WGS) entry which is preliminary data.</text>
</comment>
<feature type="domain" description="Luciferase-like" evidence="1">
    <location>
        <begin position="29"/>
        <end position="289"/>
    </location>
</feature>
<organism evidence="2 3">
    <name type="scientific">Frankia umida</name>
    <dbReference type="NCBI Taxonomy" id="573489"/>
    <lineage>
        <taxon>Bacteria</taxon>
        <taxon>Bacillati</taxon>
        <taxon>Actinomycetota</taxon>
        <taxon>Actinomycetes</taxon>
        <taxon>Frankiales</taxon>
        <taxon>Frankiaceae</taxon>
        <taxon>Frankia</taxon>
    </lineage>
</organism>
<dbReference type="RefSeq" id="WP_248825552.1">
    <property type="nucleotide sequence ID" value="NZ_JALKFT010000016.1"/>
</dbReference>
<dbReference type="Gene3D" id="3.20.20.30">
    <property type="entry name" value="Luciferase-like domain"/>
    <property type="match status" value="1"/>
</dbReference>
<evidence type="ECO:0000259" key="1">
    <source>
        <dbReference type="Pfam" id="PF00296"/>
    </source>
</evidence>
<dbReference type="PANTHER" id="PTHR43244">
    <property type="match status" value="1"/>
</dbReference>
<protein>
    <submittedName>
        <fullName evidence="2">TIGR03620 family F420-dependent LLM class oxidoreductase</fullName>
    </submittedName>
</protein>
<dbReference type="InterPro" id="IPR019922">
    <property type="entry name" value="Lucif-like_OxRdatse_MSMEG_4141"/>
</dbReference>
<gene>
    <name evidence="2" type="ORF">MXD59_16145</name>
</gene>
<dbReference type="Proteomes" id="UP001201873">
    <property type="component" value="Unassembled WGS sequence"/>
</dbReference>
<dbReference type="PANTHER" id="PTHR43244:SF2">
    <property type="entry name" value="CONSERVED HYPOTHETICAL ALANINE AND PROLINE-RICH PROTEIN"/>
    <property type="match status" value="1"/>
</dbReference>
<dbReference type="InterPro" id="IPR036661">
    <property type="entry name" value="Luciferase-like_sf"/>
</dbReference>
<dbReference type="NCBIfam" id="TIGR03620">
    <property type="entry name" value="F420_MSMEG_4141"/>
    <property type="match status" value="1"/>
</dbReference>
<evidence type="ECO:0000313" key="3">
    <source>
        <dbReference type="Proteomes" id="UP001201873"/>
    </source>
</evidence>
<proteinExistence type="predicted"/>
<keyword evidence="3" id="KW-1185">Reference proteome</keyword>
<dbReference type="InterPro" id="IPR011251">
    <property type="entry name" value="Luciferase-like_dom"/>
</dbReference>
<name>A0ABT0K1D1_9ACTN</name>
<dbReference type="SUPFAM" id="SSF51679">
    <property type="entry name" value="Bacterial luciferase-like"/>
    <property type="match status" value="1"/>
</dbReference>